<feature type="coiled-coil region" evidence="5">
    <location>
        <begin position="90"/>
        <end position="167"/>
    </location>
</feature>
<name>A0A922SK85_SPOEX</name>
<dbReference type="GO" id="GO:0008270">
    <property type="term" value="F:zinc ion binding"/>
    <property type="evidence" value="ECO:0007669"/>
    <property type="project" value="UniProtKB-KW"/>
</dbReference>
<dbReference type="Gene3D" id="1.10.287.1490">
    <property type="match status" value="1"/>
</dbReference>
<dbReference type="EMBL" id="JACEFF010000280">
    <property type="protein sequence ID" value="KAH9640516.1"/>
    <property type="molecule type" value="Genomic_DNA"/>
</dbReference>
<dbReference type="InterPro" id="IPR013083">
    <property type="entry name" value="Znf_RING/FYVE/PHD"/>
</dbReference>
<sequence length="338" mass="37769">MAKCGGCGQFIAASASIRCSKCAGCYHRACVGVPPTATPSPTWLCPGCKAKLPKTDNSATPVKGAAADYSEPNRPPTVSPPVSLDLALEMRAFREELSALRADIRELRQENAYFRAAISGCNERLDAVVHRVDNLEQRFEARDPSSYDHLEETIAHLKLQLNERDQDLLLNDVIVSGIPESKAENPAHIIKTVSLKLGVDLDDRDIVNVERLGMVRRNFVSDSSQHDVAERPRPRAIAVRLCRRTVRDELIQAARVRRGLTTADLKLHGQPQRVFVNEHLTRSNAKLFYLAREAGQRSNFKYVWTREGRIYVRKEDGVSAVRIRSHADIRKTFGDGHV</sequence>
<evidence type="ECO:0000256" key="1">
    <source>
        <dbReference type="ARBA" id="ARBA00022723"/>
    </source>
</evidence>
<evidence type="ECO:0000256" key="6">
    <source>
        <dbReference type="SAM" id="MobiDB-lite"/>
    </source>
</evidence>
<feature type="domain" description="PHD-type" evidence="7">
    <location>
        <begin position="1"/>
        <end position="51"/>
    </location>
</feature>
<accession>A0A922SK85</accession>
<dbReference type="InterPro" id="IPR011011">
    <property type="entry name" value="Znf_FYVE_PHD"/>
</dbReference>
<feature type="region of interest" description="Disordered" evidence="6">
    <location>
        <begin position="54"/>
        <end position="78"/>
    </location>
</feature>
<dbReference type="InterPro" id="IPR057251">
    <property type="entry name" value="FP_C"/>
</dbReference>
<dbReference type="InterPro" id="IPR001965">
    <property type="entry name" value="Znf_PHD"/>
</dbReference>
<evidence type="ECO:0000259" key="7">
    <source>
        <dbReference type="PROSITE" id="PS50016"/>
    </source>
</evidence>
<keyword evidence="3" id="KW-0862">Zinc</keyword>
<keyword evidence="2 4" id="KW-0863">Zinc-finger</keyword>
<dbReference type="InterPro" id="IPR019787">
    <property type="entry name" value="Znf_PHD-finger"/>
</dbReference>
<reference evidence="8" key="1">
    <citation type="journal article" date="2021" name="G3 (Bethesda)">
        <title>Genome and transcriptome analysis of the beet armyworm Spodoptera exigua reveals targets for pest control. .</title>
        <authorList>
            <person name="Simon S."/>
            <person name="Breeschoten T."/>
            <person name="Jansen H.J."/>
            <person name="Dirks R.P."/>
            <person name="Schranz M.E."/>
            <person name="Ros V.I.D."/>
        </authorList>
    </citation>
    <scope>NUCLEOTIDE SEQUENCE</scope>
    <source>
        <strain evidence="8">TB_SE_WUR_2020</strain>
    </source>
</reference>
<dbReference type="InterPro" id="IPR019786">
    <property type="entry name" value="Zinc_finger_PHD-type_CS"/>
</dbReference>
<dbReference type="Proteomes" id="UP000814243">
    <property type="component" value="Unassembled WGS sequence"/>
</dbReference>
<dbReference type="SMART" id="SM00249">
    <property type="entry name" value="PHD"/>
    <property type="match status" value="1"/>
</dbReference>
<gene>
    <name evidence="8" type="ORF">HF086_001565</name>
</gene>
<dbReference type="SUPFAM" id="SSF57903">
    <property type="entry name" value="FYVE/PHD zinc finger"/>
    <property type="match status" value="1"/>
</dbReference>
<dbReference type="AlphaFoldDB" id="A0A922SK85"/>
<keyword evidence="5" id="KW-0175">Coiled coil</keyword>
<dbReference type="PROSITE" id="PS50016">
    <property type="entry name" value="ZF_PHD_2"/>
    <property type="match status" value="1"/>
</dbReference>
<evidence type="ECO:0000256" key="2">
    <source>
        <dbReference type="ARBA" id="ARBA00022771"/>
    </source>
</evidence>
<protein>
    <recommendedName>
        <fullName evidence="7">PHD-type domain-containing protein</fullName>
    </recommendedName>
</protein>
<proteinExistence type="predicted"/>
<dbReference type="PROSITE" id="PS01359">
    <property type="entry name" value="ZF_PHD_1"/>
    <property type="match status" value="1"/>
</dbReference>
<comment type="caution">
    <text evidence="8">The sequence shown here is derived from an EMBL/GenBank/DDBJ whole genome shotgun (WGS) entry which is preliminary data.</text>
</comment>
<evidence type="ECO:0000256" key="5">
    <source>
        <dbReference type="SAM" id="Coils"/>
    </source>
</evidence>
<dbReference type="Gene3D" id="3.30.40.10">
    <property type="entry name" value="Zinc/RING finger domain, C3HC4 (zinc finger)"/>
    <property type="match status" value="1"/>
</dbReference>
<evidence type="ECO:0000256" key="4">
    <source>
        <dbReference type="PROSITE-ProRule" id="PRU00146"/>
    </source>
</evidence>
<organism evidence="8 9">
    <name type="scientific">Spodoptera exigua</name>
    <name type="common">Beet armyworm</name>
    <name type="synonym">Noctua fulgens</name>
    <dbReference type="NCBI Taxonomy" id="7107"/>
    <lineage>
        <taxon>Eukaryota</taxon>
        <taxon>Metazoa</taxon>
        <taxon>Ecdysozoa</taxon>
        <taxon>Arthropoda</taxon>
        <taxon>Hexapoda</taxon>
        <taxon>Insecta</taxon>
        <taxon>Pterygota</taxon>
        <taxon>Neoptera</taxon>
        <taxon>Endopterygota</taxon>
        <taxon>Lepidoptera</taxon>
        <taxon>Glossata</taxon>
        <taxon>Ditrysia</taxon>
        <taxon>Noctuoidea</taxon>
        <taxon>Noctuidae</taxon>
        <taxon>Amphipyrinae</taxon>
        <taxon>Spodoptera</taxon>
    </lineage>
</organism>
<evidence type="ECO:0000313" key="8">
    <source>
        <dbReference type="EMBL" id="KAH9640516.1"/>
    </source>
</evidence>
<keyword evidence="1" id="KW-0479">Metal-binding</keyword>
<evidence type="ECO:0000256" key="3">
    <source>
        <dbReference type="ARBA" id="ARBA00022833"/>
    </source>
</evidence>
<dbReference type="Pfam" id="PF25298">
    <property type="entry name" value="Baculo_FP_2nd"/>
    <property type="match status" value="1"/>
</dbReference>
<dbReference type="Pfam" id="PF00628">
    <property type="entry name" value="PHD"/>
    <property type="match status" value="1"/>
</dbReference>
<evidence type="ECO:0000313" key="9">
    <source>
        <dbReference type="Proteomes" id="UP000814243"/>
    </source>
</evidence>